<dbReference type="SUPFAM" id="SSF55658">
    <property type="entry name" value="L9 N-domain-like"/>
    <property type="match status" value="1"/>
</dbReference>
<dbReference type="InterPro" id="IPR036935">
    <property type="entry name" value="Ribosomal_bL9_N_sf"/>
</dbReference>
<dbReference type="GO" id="GO:0003735">
    <property type="term" value="F:structural constituent of ribosome"/>
    <property type="evidence" value="ECO:0007669"/>
    <property type="project" value="InterPro"/>
</dbReference>
<dbReference type="InterPro" id="IPR009027">
    <property type="entry name" value="Ribosomal_bL9/RNase_H1_N"/>
</dbReference>
<dbReference type="GO" id="GO:0005840">
    <property type="term" value="C:ribosome"/>
    <property type="evidence" value="ECO:0007669"/>
    <property type="project" value="UniProtKB-KW"/>
</dbReference>
<comment type="function">
    <text evidence="7">Binds to the 23S rRNA.</text>
</comment>
<dbReference type="InterPro" id="IPR036791">
    <property type="entry name" value="Ribosomal_bL9_C_sf"/>
</dbReference>
<feature type="region of interest" description="Disordered" evidence="8">
    <location>
        <begin position="43"/>
        <end position="63"/>
    </location>
</feature>
<dbReference type="InterPro" id="IPR020070">
    <property type="entry name" value="Ribosomal_bL9_N"/>
</dbReference>
<evidence type="ECO:0000256" key="5">
    <source>
        <dbReference type="ARBA" id="ARBA00023274"/>
    </source>
</evidence>
<dbReference type="InterPro" id="IPR020069">
    <property type="entry name" value="Ribosomal_bL9_C"/>
</dbReference>
<dbReference type="InterPro" id="IPR020594">
    <property type="entry name" value="Ribosomal_bL9_bac/chp"/>
</dbReference>
<proteinExistence type="inferred from homology"/>
<evidence type="ECO:0000256" key="1">
    <source>
        <dbReference type="ARBA" id="ARBA00010605"/>
    </source>
</evidence>
<feature type="domain" description="Ribosomal protein L9" evidence="9">
    <location>
        <begin position="13"/>
        <end position="40"/>
    </location>
</feature>
<reference evidence="10 11" key="1">
    <citation type="journal article" date="2016" name="Nat. Commun.">
        <title>Thousands of microbial genomes shed light on interconnected biogeochemical processes in an aquifer system.</title>
        <authorList>
            <person name="Anantharaman K."/>
            <person name="Brown C.T."/>
            <person name="Hug L.A."/>
            <person name="Sharon I."/>
            <person name="Castelle C.J."/>
            <person name="Probst A.J."/>
            <person name="Thomas B.C."/>
            <person name="Singh A."/>
            <person name="Wilkins M.J."/>
            <person name="Karaoz U."/>
            <person name="Brodie E.L."/>
            <person name="Williams K.H."/>
            <person name="Hubbard S.S."/>
            <person name="Banfield J.F."/>
        </authorList>
    </citation>
    <scope>NUCLEOTIDE SEQUENCE [LARGE SCALE GENOMIC DNA]</scope>
</reference>
<evidence type="ECO:0000256" key="4">
    <source>
        <dbReference type="ARBA" id="ARBA00022980"/>
    </source>
</evidence>
<dbReference type="PROSITE" id="PS00651">
    <property type="entry name" value="RIBOSOMAL_L9"/>
    <property type="match status" value="1"/>
</dbReference>
<protein>
    <recommendedName>
        <fullName evidence="6 7">Large ribosomal subunit protein bL9</fullName>
    </recommendedName>
</protein>
<evidence type="ECO:0000256" key="7">
    <source>
        <dbReference type="HAMAP-Rule" id="MF_00503"/>
    </source>
</evidence>
<comment type="caution">
    <text evidence="10">The sequence shown here is derived from an EMBL/GenBank/DDBJ whole genome shotgun (WGS) entry which is preliminary data.</text>
</comment>
<keyword evidence="2 7" id="KW-0699">rRNA-binding</keyword>
<dbReference type="GO" id="GO:0006412">
    <property type="term" value="P:translation"/>
    <property type="evidence" value="ECO:0007669"/>
    <property type="project" value="UniProtKB-UniRule"/>
</dbReference>
<dbReference type="Pfam" id="PF01281">
    <property type="entry name" value="Ribosomal_L9_N"/>
    <property type="match status" value="1"/>
</dbReference>
<dbReference type="AlphaFoldDB" id="A0A1F5XGC9"/>
<evidence type="ECO:0000256" key="2">
    <source>
        <dbReference type="ARBA" id="ARBA00022730"/>
    </source>
</evidence>
<dbReference type="HAMAP" id="MF_00503">
    <property type="entry name" value="Ribosomal_bL9"/>
    <property type="match status" value="1"/>
</dbReference>
<dbReference type="Gene3D" id="3.40.5.10">
    <property type="entry name" value="Ribosomal protein L9, N-terminal domain"/>
    <property type="match status" value="1"/>
</dbReference>
<keyword evidence="5 7" id="KW-0687">Ribonucleoprotein</keyword>
<evidence type="ECO:0000313" key="10">
    <source>
        <dbReference type="EMBL" id="OGF86920.1"/>
    </source>
</evidence>
<dbReference type="EMBL" id="MFIF01000009">
    <property type="protein sequence ID" value="OGF86920.1"/>
    <property type="molecule type" value="Genomic_DNA"/>
</dbReference>
<organism evidence="10 11">
    <name type="scientific">Candidatus Giovannonibacteria bacterium RIFCSPLOWO2_01_FULL_46_32</name>
    <dbReference type="NCBI Taxonomy" id="1798353"/>
    <lineage>
        <taxon>Bacteria</taxon>
        <taxon>Candidatus Giovannoniibacteriota</taxon>
    </lineage>
</organism>
<evidence type="ECO:0000256" key="3">
    <source>
        <dbReference type="ARBA" id="ARBA00022884"/>
    </source>
</evidence>
<dbReference type="GO" id="GO:1990904">
    <property type="term" value="C:ribonucleoprotein complex"/>
    <property type="evidence" value="ECO:0007669"/>
    <property type="project" value="UniProtKB-KW"/>
</dbReference>
<gene>
    <name evidence="7" type="primary">rplI</name>
    <name evidence="10" type="ORF">A3B19_00600</name>
</gene>
<dbReference type="GO" id="GO:0019843">
    <property type="term" value="F:rRNA binding"/>
    <property type="evidence" value="ECO:0007669"/>
    <property type="project" value="UniProtKB-UniRule"/>
</dbReference>
<dbReference type="InterPro" id="IPR000244">
    <property type="entry name" value="Ribosomal_bL9"/>
</dbReference>
<dbReference type="Gene3D" id="3.10.430.100">
    <property type="entry name" value="Ribosomal protein L9, C-terminal domain"/>
    <property type="match status" value="1"/>
</dbReference>
<sequence>MKIILLKDVVKLGQKGDIKDVSDGYARNFLILRNLAAPATEENIKKTEAEAKSKKTQREHDNKEFHALKTAIAESRLPDGQEGIAVRKKSYKNGKLYAAVSAKEILDALKALGFPMPANLNEEMVKIEEPIKTTGKHNARIVLGKEEIKLQILCESAS</sequence>
<dbReference type="FunFam" id="3.40.5.10:FF:000002">
    <property type="entry name" value="50S ribosomal protein L9"/>
    <property type="match status" value="1"/>
</dbReference>
<dbReference type="Pfam" id="PF03948">
    <property type="entry name" value="Ribosomal_L9_C"/>
    <property type="match status" value="1"/>
</dbReference>
<evidence type="ECO:0000256" key="6">
    <source>
        <dbReference type="ARBA" id="ARBA00035292"/>
    </source>
</evidence>
<comment type="similarity">
    <text evidence="1 7">Belongs to the bacterial ribosomal protein bL9 family.</text>
</comment>
<evidence type="ECO:0000313" key="11">
    <source>
        <dbReference type="Proteomes" id="UP000177346"/>
    </source>
</evidence>
<dbReference type="SUPFAM" id="SSF55653">
    <property type="entry name" value="Ribosomal protein L9 C-domain"/>
    <property type="match status" value="1"/>
</dbReference>
<dbReference type="NCBIfam" id="TIGR00158">
    <property type="entry name" value="L9"/>
    <property type="match status" value="1"/>
</dbReference>
<dbReference type="PANTHER" id="PTHR21368">
    <property type="entry name" value="50S RIBOSOMAL PROTEIN L9"/>
    <property type="match status" value="1"/>
</dbReference>
<accession>A0A1F5XGC9</accession>
<keyword evidence="3 7" id="KW-0694">RNA-binding</keyword>
<name>A0A1F5XGC9_9BACT</name>
<evidence type="ECO:0000256" key="8">
    <source>
        <dbReference type="SAM" id="MobiDB-lite"/>
    </source>
</evidence>
<keyword evidence="4 7" id="KW-0689">Ribosomal protein</keyword>
<dbReference type="Proteomes" id="UP000177346">
    <property type="component" value="Unassembled WGS sequence"/>
</dbReference>
<evidence type="ECO:0000259" key="9">
    <source>
        <dbReference type="PROSITE" id="PS00651"/>
    </source>
</evidence>